<gene>
    <name evidence="2" type="ORF">AX774_g8016</name>
</gene>
<dbReference type="OrthoDB" id="2793524at2759"/>
<dbReference type="Pfam" id="PF17921">
    <property type="entry name" value="Integrase_H2C2"/>
    <property type="match status" value="1"/>
</dbReference>
<feature type="domain" description="Integrase zinc-binding" evidence="1">
    <location>
        <begin position="3"/>
        <end position="37"/>
    </location>
</feature>
<evidence type="ECO:0000313" key="2">
    <source>
        <dbReference type="EMBL" id="OMH78588.1"/>
    </source>
</evidence>
<protein>
    <recommendedName>
        <fullName evidence="1">Integrase zinc-binding domain-containing protein</fullName>
    </recommendedName>
</protein>
<dbReference type="Gene3D" id="1.10.340.70">
    <property type="match status" value="1"/>
</dbReference>
<keyword evidence="3" id="KW-1185">Reference proteome</keyword>
<sequence>MFVPESLRLQVLAMCHDSLPAGHFGHAKTMSLVSRQF</sequence>
<organism evidence="2 3">
    <name type="scientific">Zancudomyces culisetae</name>
    <name type="common">Gut fungus</name>
    <name type="synonym">Smittium culisetae</name>
    <dbReference type="NCBI Taxonomy" id="1213189"/>
    <lineage>
        <taxon>Eukaryota</taxon>
        <taxon>Fungi</taxon>
        <taxon>Fungi incertae sedis</taxon>
        <taxon>Zoopagomycota</taxon>
        <taxon>Kickxellomycotina</taxon>
        <taxon>Harpellomycetes</taxon>
        <taxon>Harpellales</taxon>
        <taxon>Legeriomycetaceae</taxon>
        <taxon>Zancudomyces</taxon>
    </lineage>
</organism>
<dbReference type="InterPro" id="IPR041588">
    <property type="entry name" value="Integrase_H2C2"/>
</dbReference>
<evidence type="ECO:0000259" key="1">
    <source>
        <dbReference type="Pfam" id="PF17921"/>
    </source>
</evidence>
<dbReference type="Proteomes" id="UP000188320">
    <property type="component" value="Unassembled WGS sequence"/>
</dbReference>
<accession>A0A1R1PC92</accession>
<feature type="non-terminal residue" evidence="2">
    <location>
        <position position="37"/>
    </location>
</feature>
<evidence type="ECO:0000313" key="3">
    <source>
        <dbReference type="Proteomes" id="UP000188320"/>
    </source>
</evidence>
<dbReference type="AlphaFoldDB" id="A0A1R1PC92"/>
<proteinExistence type="predicted"/>
<name>A0A1R1PC92_ZANCU</name>
<reference evidence="3" key="1">
    <citation type="submission" date="2017-01" db="EMBL/GenBank/DDBJ databases">
        <authorList>
            <person name="Wang Y."/>
            <person name="White M."/>
            <person name="Kvist S."/>
            <person name="Moncalvo J.-M."/>
        </authorList>
    </citation>
    <scope>NUCLEOTIDE SEQUENCE [LARGE SCALE GENOMIC DNA]</scope>
    <source>
        <strain evidence="3">COL-18-3</strain>
    </source>
</reference>
<dbReference type="EMBL" id="LSSK01001886">
    <property type="protein sequence ID" value="OMH78588.1"/>
    <property type="molecule type" value="Genomic_DNA"/>
</dbReference>
<comment type="caution">
    <text evidence="2">The sequence shown here is derived from an EMBL/GenBank/DDBJ whole genome shotgun (WGS) entry which is preliminary data.</text>
</comment>